<evidence type="ECO:0000256" key="5">
    <source>
        <dbReference type="PIRSR" id="PIRSR000699-1"/>
    </source>
</evidence>
<keyword evidence="6" id="KW-0479">Metal-binding</keyword>
<evidence type="ECO:0000256" key="3">
    <source>
        <dbReference type="ARBA" id="ARBA00022679"/>
    </source>
</evidence>
<feature type="binding site" evidence="6">
    <location>
        <position position="83"/>
    </location>
    <ligand>
        <name>Mg(2+)</name>
        <dbReference type="ChEBI" id="CHEBI:18420"/>
        <note>ligand shared between all trimeric partners</note>
    </ligand>
</feature>
<dbReference type="InterPro" id="IPR003188">
    <property type="entry name" value="PTS_IIA_lac/cel"/>
</dbReference>
<dbReference type="PIRSF" id="PIRSF000699">
    <property type="entry name" value="PTS_IILac_III"/>
    <property type="match status" value="1"/>
</dbReference>
<keyword evidence="4" id="KW-0598">Phosphotransferase system</keyword>
<evidence type="ECO:0000256" key="2">
    <source>
        <dbReference type="ARBA" id="ARBA00022597"/>
    </source>
</evidence>
<keyword evidence="1" id="KW-0813">Transport</keyword>
<organism evidence="8 9">
    <name type="scientific">Gracilibacillus dipsosauri</name>
    <dbReference type="NCBI Taxonomy" id="178340"/>
    <lineage>
        <taxon>Bacteria</taxon>
        <taxon>Bacillati</taxon>
        <taxon>Bacillota</taxon>
        <taxon>Bacilli</taxon>
        <taxon>Bacillales</taxon>
        <taxon>Bacillaceae</taxon>
        <taxon>Gracilibacillus</taxon>
    </lineage>
</organism>
<keyword evidence="2" id="KW-0762">Sugar transport</keyword>
<reference evidence="8 9" key="1">
    <citation type="submission" date="2018-05" db="EMBL/GenBank/DDBJ databases">
        <title>Genomic analysis of Gracilibacillus dipsosauri DD1 reveals novel features of a salt-tolerant amylase.</title>
        <authorList>
            <person name="Deutch C.E."/>
            <person name="Yang S."/>
        </authorList>
    </citation>
    <scope>NUCLEOTIDE SEQUENCE [LARGE SCALE GENOMIC DNA]</scope>
    <source>
        <strain evidence="8 9">DD1</strain>
    </source>
</reference>
<name>A0A317L3E2_9BACI</name>
<dbReference type="AlphaFoldDB" id="A0A317L3E2"/>
<accession>A0A317L3E2</accession>
<evidence type="ECO:0000256" key="1">
    <source>
        <dbReference type="ARBA" id="ARBA00022448"/>
    </source>
</evidence>
<dbReference type="PANTHER" id="PTHR34382:SF7">
    <property type="entry name" value="PTS SYSTEM N,N'-DIACETYLCHITOBIOSE-SPECIFIC EIIA COMPONENT"/>
    <property type="match status" value="1"/>
</dbReference>
<dbReference type="EMBL" id="QGTD01000004">
    <property type="protein sequence ID" value="PWU70016.1"/>
    <property type="molecule type" value="Genomic_DNA"/>
</dbReference>
<evidence type="ECO:0000256" key="4">
    <source>
        <dbReference type="ARBA" id="ARBA00022683"/>
    </source>
</evidence>
<feature type="modified residue" description="Phosphohistidine; by HPr" evidence="7">
    <location>
        <position position="80"/>
    </location>
</feature>
<dbReference type="Proteomes" id="UP000245624">
    <property type="component" value="Unassembled WGS sequence"/>
</dbReference>
<dbReference type="CDD" id="cd00215">
    <property type="entry name" value="PTS_IIA_lac"/>
    <property type="match status" value="1"/>
</dbReference>
<keyword evidence="9" id="KW-1185">Reference proteome</keyword>
<dbReference type="Gene3D" id="1.20.58.80">
    <property type="entry name" value="Phosphotransferase system, lactose/cellobiose-type IIA subunit"/>
    <property type="match status" value="1"/>
</dbReference>
<sequence length="111" mass="12639">MTVANEELQTLSFTIILYAGNARSLAMEAIKLAKENKIYEAKEKIEESNSEFVKAHHEQTQLLQDEASGKHSDVPIILVHAQDHLMTAMTVKDLAIEMIDMYEKMYQLEAK</sequence>
<evidence type="ECO:0000313" key="8">
    <source>
        <dbReference type="EMBL" id="PWU70016.1"/>
    </source>
</evidence>
<dbReference type="GO" id="GO:0016740">
    <property type="term" value="F:transferase activity"/>
    <property type="evidence" value="ECO:0007669"/>
    <property type="project" value="UniProtKB-KW"/>
</dbReference>
<keyword evidence="6" id="KW-0460">Magnesium</keyword>
<dbReference type="RefSeq" id="WP_109983388.1">
    <property type="nucleotide sequence ID" value="NZ_QGTD01000004.1"/>
</dbReference>
<proteinExistence type="predicted"/>
<protein>
    <submittedName>
        <fullName evidence="8">PTS cellobiose transporter subunit IIA</fullName>
    </submittedName>
</protein>
<dbReference type="OrthoDB" id="350602at2"/>
<comment type="caution">
    <text evidence="8">The sequence shown here is derived from an EMBL/GenBank/DDBJ whole genome shotgun (WGS) entry which is preliminary data.</text>
</comment>
<dbReference type="Pfam" id="PF02255">
    <property type="entry name" value="PTS_IIA"/>
    <property type="match status" value="1"/>
</dbReference>
<evidence type="ECO:0000256" key="7">
    <source>
        <dbReference type="PROSITE-ProRule" id="PRU00418"/>
    </source>
</evidence>
<comment type="cofactor">
    <cofactor evidence="6">
        <name>Mg(2+)</name>
        <dbReference type="ChEBI" id="CHEBI:18420"/>
    </cofactor>
    <text evidence="6">Binds 1 Mg(2+) ion per trimer.</text>
</comment>
<feature type="active site" description="Tele-phosphohistidine intermediate" evidence="5">
    <location>
        <position position="80"/>
    </location>
</feature>
<gene>
    <name evidence="8" type="primary">celC</name>
    <name evidence="8" type="ORF">DLJ74_03590</name>
</gene>
<dbReference type="GO" id="GO:0046872">
    <property type="term" value="F:metal ion binding"/>
    <property type="evidence" value="ECO:0007669"/>
    <property type="project" value="UniProtKB-KW"/>
</dbReference>
<evidence type="ECO:0000313" key="9">
    <source>
        <dbReference type="Proteomes" id="UP000245624"/>
    </source>
</evidence>
<dbReference type="PANTHER" id="PTHR34382">
    <property type="entry name" value="PTS SYSTEM N,N'-DIACETYLCHITOBIOSE-SPECIFIC EIIA COMPONENT"/>
    <property type="match status" value="1"/>
</dbReference>
<dbReference type="PROSITE" id="PS51095">
    <property type="entry name" value="PTS_EIIA_TYPE_3"/>
    <property type="match status" value="1"/>
</dbReference>
<dbReference type="GO" id="GO:0009401">
    <property type="term" value="P:phosphoenolpyruvate-dependent sugar phosphotransferase system"/>
    <property type="evidence" value="ECO:0007669"/>
    <property type="project" value="UniProtKB-KW"/>
</dbReference>
<evidence type="ECO:0000256" key="6">
    <source>
        <dbReference type="PIRSR" id="PIRSR000699-2"/>
    </source>
</evidence>
<dbReference type="InterPro" id="IPR036542">
    <property type="entry name" value="PTS_IIA_lac/cel_sf"/>
</dbReference>
<dbReference type="SUPFAM" id="SSF46973">
    <property type="entry name" value="Enzyme IIa from lactose specific PTS, IIa-lac"/>
    <property type="match status" value="1"/>
</dbReference>
<keyword evidence="3" id="KW-0808">Transferase</keyword>